<dbReference type="RefSeq" id="XP_040709078.1">
    <property type="nucleotide sequence ID" value="XM_040840499.1"/>
</dbReference>
<dbReference type="EMBL" id="KV878582">
    <property type="protein sequence ID" value="OJJ65272.1"/>
    <property type="molecule type" value="Genomic_DNA"/>
</dbReference>
<evidence type="ECO:0000256" key="1">
    <source>
        <dbReference type="SAM" id="MobiDB-lite"/>
    </source>
</evidence>
<dbReference type="VEuPathDB" id="FungiDB:ASPSYDRAFT_128506"/>
<accession>A0A1L9U0T9</accession>
<reference evidence="3" key="1">
    <citation type="journal article" date="2017" name="Genome Biol.">
        <title>Comparative genomics reveals high biological diversity and specific adaptations in the industrially and medically important fungal genus Aspergillus.</title>
        <authorList>
            <person name="de Vries R.P."/>
            <person name="Riley R."/>
            <person name="Wiebenga A."/>
            <person name="Aguilar-Osorio G."/>
            <person name="Amillis S."/>
            <person name="Uchima C.A."/>
            <person name="Anderluh G."/>
            <person name="Asadollahi M."/>
            <person name="Askin M."/>
            <person name="Barry K."/>
            <person name="Battaglia E."/>
            <person name="Bayram O."/>
            <person name="Benocci T."/>
            <person name="Braus-Stromeyer S.A."/>
            <person name="Caldana C."/>
            <person name="Canovas D."/>
            <person name="Cerqueira G.C."/>
            <person name="Chen F."/>
            <person name="Chen W."/>
            <person name="Choi C."/>
            <person name="Clum A."/>
            <person name="Dos Santos R.A."/>
            <person name="Damasio A.R."/>
            <person name="Diallinas G."/>
            <person name="Emri T."/>
            <person name="Fekete E."/>
            <person name="Flipphi M."/>
            <person name="Freyberg S."/>
            <person name="Gallo A."/>
            <person name="Gournas C."/>
            <person name="Habgood R."/>
            <person name="Hainaut M."/>
            <person name="Harispe M.L."/>
            <person name="Henrissat B."/>
            <person name="Hilden K.S."/>
            <person name="Hope R."/>
            <person name="Hossain A."/>
            <person name="Karabika E."/>
            <person name="Karaffa L."/>
            <person name="Karanyi Z."/>
            <person name="Krasevec N."/>
            <person name="Kuo A."/>
            <person name="Kusch H."/>
            <person name="LaButti K."/>
            <person name="Lagendijk E.L."/>
            <person name="Lapidus A."/>
            <person name="Levasseur A."/>
            <person name="Lindquist E."/>
            <person name="Lipzen A."/>
            <person name="Logrieco A.F."/>
            <person name="MacCabe A."/>
            <person name="Maekelae M.R."/>
            <person name="Malavazi I."/>
            <person name="Melin P."/>
            <person name="Meyer V."/>
            <person name="Mielnichuk N."/>
            <person name="Miskei M."/>
            <person name="Molnar A.P."/>
            <person name="Mule G."/>
            <person name="Ngan C.Y."/>
            <person name="Orejas M."/>
            <person name="Orosz E."/>
            <person name="Ouedraogo J.P."/>
            <person name="Overkamp K.M."/>
            <person name="Park H.-S."/>
            <person name="Perrone G."/>
            <person name="Piumi F."/>
            <person name="Punt P.J."/>
            <person name="Ram A.F."/>
            <person name="Ramon A."/>
            <person name="Rauscher S."/>
            <person name="Record E."/>
            <person name="Riano-Pachon D.M."/>
            <person name="Robert V."/>
            <person name="Roehrig J."/>
            <person name="Ruller R."/>
            <person name="Salamov A."/>
            <person name="Salih N.S."/>
            <person name="Samson R.A."/>
            <person name="Sandor E."/>
            <person name="Sanguinetti M."/>
            <person name="Schuetze T."/>
            <person name="Sepcic K."/>
            <person name="Shelest E."/>
            <person name="Sherlock G."/>
            <person name="Sophianopoulou V."/>
            <person name="Squina F.M."/>
            <person name="Sun H."/>
            <person name="Susca A."/>
            <person name="Todd R.B."/>
            <person name="Tsang A."/>
            <person name="Unkles S.E."/>
            <person name="van de Wiele N."/>
            <person name="van Rossen-Uffink D."/>
            <person name="Oliveira J.V."/>
            <person name="Vesth T.C."/>
            <person name="Visser J."/>
            <person name="Yu J.-H."/>
            <person name="Zhou M."/>
            <person name="Andersen M.R."/>
            <person name="Archer D.B."/>
            <person name="Baker S.E."/>
            <person name="Benoit I."/>
            <person name="Brakhage A.A."/>
            <person name="Braus G.H."/>
            <person name="Fischer R."/>
            <person name="Frisvad J.C."/>
            <person name="Goldman G.H."/>
            <person name="Houbraken J."/>
            <person name="Oakley B."/>
            <person name="Pocsi I."/>
            <person name="Scazzocchio C."/>
            <person name="Seiboth B."/>
            <person name="vanKuyk P.A."/>
            <person name="Wortman J."/>
            <person name="Dyer P.S."/>
            <person name="Grigoriev I.V."/>
        </authorList>
    </citation>
    <scope>NUCLEOTIDE SEQUENCE [LARGE SCALE GENOMIC DNA]</scope>
    <source>
        <strain evidence="3">CBS 593.65</strain>
    </source>
</reference>
<dbReference type="InterPro" id="IPR032675">
    <property type="entry name" value="LRR_dom_sf"/>
</dbReference>
<dbReference type="Proteomes" id="UP000184356">
    <property type="component" value="Unassembled WGS sequence"/>
</dbReference>
<keyword evidence="3" id="KW-1185">Reference proteome</keyword>
<dbReference type="SUPFAM" id="SSF52047">
    <property type="entry name" value="RNI-like"/>
    <property type="match status" value="1"/>
</dbReference>
<sequence>MGLAQFPVELISRIVQCLRGDRSSLRSVLLVSKTWAAQAIPILWETPQPTDLAAIHDRGRQQFYARYVRELRVNGPEGKYHDDFRTLGFPRLRSVVIDAQDEEAWIGQYIQPALEDISCYASLPAGNEDVLQLLEKRCPRLASVVIGRALRGLNSGSLCGFIDRCKSLRYLGVIDGSTQHIDERVLFSLASRDDLEGLEAEAFLAHDMFVSLFQQIDRPFKDIQQLQVQIESRTVPLLVPAVSNLRLLSLSLTDCDMNPWPHLTPLTNLQDLTILYYGVAEISANDFQILKGWDLHRLIVGSNFGNVFAPTLTDDEFIPVIETLPNLREIELGFESSLTVRSLTSLGQSCPWLRDCVIKGTYDLSPWMDIDPSPPLFPRLEQLTVDTIEEIRPTPLASSNPIPDKAKVFAEVMQSHAPNLEDLCLHHRRDKFSAAVVAVINKQNRPDESSSSYTSDDESDDE</sequence>
<protein>
    <recommendedName>
        <fullName evidence="4">F-box domain-containing protein</fullName>
    </recommendedName>
</protein>
<gene>
    <name evidence="2" type="ORF">ASPSYDRAFT_128506</name>
</gene>
<dbReference type="AlphaFoldDB" id="A0A1L9U0T9"/>
<dbReference type="Gene3D" id="3.80.10.10">
    <property type="entry name" value="Ribonuclease Inhibitor"/>
    <property type="match status" value="1"/>
</dbReference>
<evidence type="ECO:0008006" key="4">
    <source>
        <dbReference type="Google" id="ProtNLM"/>
    </source>
</evidence>
<evidence type="ECO:0000313" key="2">
    <source>
        <dbReference type="EMBL" id="OJJ65272.1"/>
    </source>
</evidence>
<dbReference type="GeneID" id="63756572"/>
<proteinExistence type="predicted"/>
<dbReference type="OrthoDB" id="2305901at2759"/>
<feature type="region of interest" description="Disordered" evidence="1">
    <location>
        <begin position="443"/>
        <end position="462"/>
    </location>
</feature>
<evidence type="ECO:0000313" key="3">
    <source>
        <dbReference type="Proteomes" id="UP000184356"/>
    </source>
</evidence>
<name>A0A1L9U0T9_9EURO</name>
<organism evidence="2 3">
    <name type="scientific">Aspergillus sydowii CBS 593.65</name>
    <dbReference type="NCBI Taxonomy" id="1036612"/>
    <lineage>
        <taxon>Eukaryota</taxon>
        <taxon>Fungi</taxon>
        <taxon>Dikarya</taxon>
        <taxon>Ascomycota</taxon>
        <taxon>Pezizomycotina</taxon>
        <taxon>Eurotiomycetes</taxon>
        <taxon>Eurotiomycetidae</taxon>
        <taxon>Eurotiales</taxon>
        <taxon>Aspergillaceae</taxon>
        <taxon>Aspergillus</taxon>
        <taxon>Aspergillus subgen. Nidulantes</taxon>
    </lineage>
</organism>